<dbReference type="PANTHER" id="PTHR11439:SF475">
    <property type="entry name" value="CYSTEINE-RICH RLK (RECEPTOR-LIKE PROTEIN KINASE) 8"/>
    <property type="match status" value="1"/>
</dbReference>
<feature type="transmembrane region" description="Helical" evidence="1">
    <location>
        <begin position="574"/>
        <end position="599"/>
    </location>
</feature>
<evidence type="ECO:0000259" key="2">
    <source>
        <dbReference type="Pfam" id="PF07727"/>
    </source>
</evidence>
<proteinExistence type="predicted"/>
<dbReference type="AlphaFoldDB" id="A0AA88UU13"/>
<dbReference type="InterPro" id="IPR013103">
    <property type="entry name" value="RVT_2"/>
</dbReference>
<organism evidence="3 4">
    <name type="scientific">Escallonia rubra</name>
    <dbReference type="NCBI Taxonomy" id="112253"/>
    <lineage>
        <taxon>Eukaryota</taxon>
        <taxon>Viridiplantae</taxon>
        <taxon>Streptophyta</taxon>
        <taxon>Embryophyta</taxon>
        <taxon>Tracheophyta</taxon>
        <taxon>Spermatophyta</taxon>
        <taxon>Magnoliopsida</taxon>
        <taxon>eudicotyledons</taxon>
        <taxon>Gunneridae</taxon>
        <taxon>Pentapetalae</taxon>
        <taxon>asterids</taxon>
        <taxon>campanulids</taxon>
        <taxon>Escalloniales</taxon>
        <taxon>Escalloniaceae</taxon>
        <taxon>Escallonia</taxon>
    </lineage>
</organism>
<dbReference type="PANTHER" id="PTHR11439">
    <property type="entry name" value="GAG-POL-RELATED RETROTRANSPOSON"/>
    <property type="match status" value="1"/>
</dbReference>
<dbReference type="CDD" id="cd09272">
    <property type="entry name" value="RNase_HI_RT_Ty1"/>
    <property type="match status" value="1"/>
</dbReference>
<gene>
    <name evidence="3" type="ORF">RJ640_030802</name>
</gene>
<dbReference type="SUPFAM" id="SSF56672">
    <property type="entry name" value="DNA/RNA polymerases"/>
    <property type="match status" value="1"/>
</dbReference>
<dbReference type="EMBL" id="JAVXUO010000339">
    <property type="protein sequence ID" value="KAK2993178.1"/>
    <property type="molecule type" value="Genomic_DNA"/>
</dbReference>
<dbReference type="Pfam" id="PF12056">
    <property type="entry name" value="DUF3537"/>
    <property type="match status" value="2"/>
</dbReference>
<feature type="domain" description="Reverse transcriptase Ty1/copia-type" evidence="2">
    <location>
        <begin position="6"/>
        <end position="74"/>
    </location>
</feature>
<feature type="transmembrane region" description="Helical" evidence="1">
    <location>
        <begin position="471"/>
        <end position="491"/>
    </location>
</feature>
<evidence type="ECO:0000313" key="4">
    <source>
        <dbReference type="Proteomes" id="UP001187471"/>
    </source>
</evidence>
<reference evidence="3" key="1">
    <citation type="submission" date="2022-12" db="EMBL/GenBank/DDBJ databases">
        <title>Draft genome assemblies for two species of Escallonia (Escalloniales).</title>
        <authorList>
            <person name="Chanderbali A."/>
            <person name="Dervinis C."/>
            <person name="Anghel I."/>
            <person name="Soltis D."/>
            <person name="Soltis P."/>
            <person name="Zapata F."/>
        </authorList>
    </citation>
    <scope>NUCLEOTIDE SEQUENCE</scope>
    <source>
        <strain evidence="3">UCBG92.1500</strain>
        <tissue evidence="3">Leaf</tissue>
    </source>
</reference>
<feature type="transmembrane region" description="Helical" evidence="1">
    <location>
        <begin position="316"/>
        <end position="337"/>
    </location>
</feature>
<keyword evidence="1" id="KW-1133">Transmembrane helix</keyword>
<evidence type="ECO:0000313" key="3">
    <source>
        <dbReference type="EMBL" id="KAK2993178.1"/>
    </source>
</evidence>
<dbReference type="InterPro" id="IPR021924">
    <property type="entry name" value="DUF3537"/>
</dbReference>
<accession>A0AA88UU13</accession>
<keyword evidence="4" id="KW-1185">Reference proteome</keyword>
<keyword evidence="1" id="KW-0812">Transmembrane</keyword>
<feature type="transmembrane region" description="Helical" evidence="1">
    <location>
        <begin position="349"/>
        <end position="371"/>
    </location>
</feature>
<keyword evidence="1" id="KW-0472">Membrane</keyword>
<dbReference type="Pfam" id="PF07727">
    <property type="entry name" value="RVT_2"/>
    <property type="match status" value="1"/>
</dbReference>
<name>A0AA88UU13_9ASTE</name>
<sequence length="602" mass="67528">MNGPYGDDSEEIDRVQVNLGVRFHMKKLGELHHFLGLELEQNEEGIFLCQQKYAKDLLIRFGLFGSNVIETPMEVNANLHMDEGEDIKDPTKYRQLIGSLIYLTLTRPDIAQAVGMVSRFMQAPKKPHLEAARRILKYLQGTIDFGIMYRRGGYKINGFCDADYAGDKSTRRSTTGYCFNLGSGAISWCSKRQPTVSLSTTEAEYRAAAMAAQESTWLAMLFKELHQHVDCPITLHCDSESAIKLAENPVFHARTKHVEHSRVFLCVQLPKLIDAILASSTRPSAILFPPLIICLPPILVKKSLKNRLFQVNYNKVIDYTIAIALVIPTAAIGTTVLSGGSYFDLTLEVALAAAQALLSGFSIFLLSGYGFREFLLLEPPPTIFDTAYLEKLKIYEALTDVGMGFDAHSSFSSIVFLSYSVMFHAACLVHSIHISDYAEKLKDDPEIALALERHQHIRKNLSLTSNRFQRFLLYELLAILVIQAMIIFLGTRQQGRIHWNLSHIMIFWIAQFGTILCLKSSAKVSHEAHGLASIASQLHASTICNSTNKERYVLYHKRQALVTYLRTNRGGITIFGFSITGTLFVTLISFTLTLLIFLLGRL</sequence>
<feature type="transmembrane region" description="Helical" evidence="1">
    <location>
        <begin position="497"/>
        <end position="518"/>
    </location>
</feature>
<evidence type="ECO:0000256" key="1">
    <source>
        <dbReference type="SAM" id="Phobius"/>
    </source>
</evidence>
<dbReference type="InterPro" id="IPR043502">
    <property type="entry name" value="DNA/RNA_pol_sf"/>
</dbReference>
<comment type="caution">
    <text evidence="3">The sequence shown here is derived from an EMBL/GenBank/DDBJ whole genome shotgun (WGS) entry which is preliminary data.</text>
</comment>
<dbReference type="Proteomes" id="UP001187471">
    <property type="component" value="Unassembled WGS sequence"/>
</dbReference>
<protein>
    <recommendedName>
        <fullName evidence="2">Reverse transcriptase Ty1/copia-type domain-containing protein</fullName>
    </recommendedName>
</protein>